<keyword evidence="1" id="KW-1133">Transmembrane helix</keyword>
<evidence type="ECO:0000313" key="3">
    <source>
        <dbReference type="EMBL" id="MDL5032957.1"/>
    </source>
</evidence>
<keyword evidence="4" id="KW-1185">Reference proteome</keyword>
<feature type="transmembrane region" description="Helical" evidence="1">
    <location>
        <begin position="57"/>
        <end position="78"/>
    </location>
</feature>
<dbReference type="EMBL" id="JASVDS010000003">
    <property type="protein sequence ID" value="MDL5032957.1"/>
    <property type="molecule type" value="Genomic_DNA"/>
</dbReference>
<dbReference type="PANTHER" id="PTHR23028">
    <property type="entry name" value="ACETYLTRANSFERASE"/>
    <property type="match status" value="1"/>
</dbReference>
<feature type="transmembrane region" description="Helical" evidence="1">
    <location>
        <begin position="307"/>
        <end position="333"/>
    </location>
</feature>
<evidence type="ECO:0000259" key="2">
    <source>
        <dbReference type="Pfam" id="PF01757"/>
    </source>
</evidence>
<dbReference type="RefSeq" id="WP_285983019.1">
    <property type="nucleotide sequence ID" value="NZ_JASVDS010000003.1"/>
</dbReference>
<protein>
    <submittedName>
        <fullName evidence="3">Acyltransferase</fullName>
        <ecNumber evidence="3">2.3.-.-</ecNumber>
    </submittedName>
</protein>
<feature type="transmembrane region" description="Helical" evidence="1">
    <location>
        <begin position="252"/>
        <end position="271"/>
    </location>
</feature>
<dbReference type="InterPro" id="IPR002656">
    <property type="entry name" value="Acyl_transf_3_dom"/>
</dbReference>
<feature type="transmembrane region" description="Helical" evidence="1">
    <location>
        <begin position="224"/>
        <end position="240"/>
    </location>
</feature>
<keyword evidence="1" id="KW-0472">Membrane</keyword>
<name>A0ABT7LJD0_9BURK</name>
<feature type="domain" description="Acyltransferase 3" evidence="2">
    <location>
        <begin position="15"/>
        <end position="329"/>
    </location>
</feature>
<proteinExistence type="predicted"/>
<feature type="transmembrane region" description="Helical" evidence="1">
    <location>
        <begin position="99"/>
        <end position="116"/>
    </location>
</feature>
<gene>
    <name evidence="3" type="ORF">QRD43_13660</name>
</gene>
<feature type="transmembrane region" description="Helical" evidence="1">
    <location>
        <begin position="146"/>
        <end position="165"/>
    </location>
</feature>
<sequence length="372" mass="40804">MSERRPAASGGHWGELDTLRFLSACLVMAFHYLGTDSQGSRWHGQHGDVYGFAAWDAVSRLGALGVDLFFFISGLVIAHSANGARPAAFAASRFTRLMPTYWLAVLLTAGGILWAGEGYRSLDGLQVLANLLCLQRVLGVEFVDGVYWSLLVEMRFYLLVMLLLVCRQFHHYPRWLGVWAVFVGLDAAGVALGPLRQALVLSQAPWFILGGAAWLQTQGRRREAWLLFAAMLSLIVARQYGKYAQHGMAEGVLAALTVSGMALLVMAVPLGRLPWLRLRHGAALAALTYPLYLLHEDLGFVLMRELWLGSAGATVAGVACAALGLAWLVVRAFERPLLPPLRRWLTQRLDRIAALRRAGPAVAPPDGRWVLP</sequence>
<keyword evidence="3" id="KW-0012">Acyltransferase</keyword>
<keyword evidence="1" id="KW-0812">Transmembrane</keyword>
<organism evidence="3 4">
    <name type="scientific">Roseateles subflavus</name>
    <dbReference type="NCBI Taxonomy" id="3053353"/>
    <lineage>
        <taxon>Bacteria</taxon>
        <taxon>Pseudomonadati</taxon>
        <taxon>Pseudomonadota</taxon>
        <taxon>Betaproteobacteria</taxon>
        <taxon>Burkholderiales</taxon>
        <taxon>Sphaerotilaceae</taxon>
        <taxon>Roseateles</taxon>
    </lineage>
</organism>
<accession>A0ABT7LJD0</accession>
<comment type="caution">
    <text evidence="3">The sequence shown here is derived from an EMBL/GenBank/DDBJ whole genome shotgun (WGS) entry which is preliminary data.</text>
</comment>
<dbReference type="InterPro" id="IPR050879">
    <property type="entry name" value="Acyltransferase_3"/>
</dbReference>
<keyword evidence="3" id="KW-0808">Transferase</keyword>
<evidence type="ECO:0000313" key="4">
    <source>
        <dbReference type="Proteomes" id="UP001238603"/>
    </source>
</evidence>
<feature type="transmembrane region" description="Helical" evidence="1">
    <location>
        <begin position="172"/>
        <end position="192"/>
    </location>
</feature>
<dbReference type="Proteomes" id="UP001238603">
    <property type="component" value="Unassembled WGS sequence"/>
</dbReference>
<dbReference type="Pfam" id="PF01757">
    <property type="entry name" value="Acyl_transf_3"/>
    <property type="match status" value="1"/>
</dbReference>
<reference evidence="3 4" key="1">
    <citation type="submission" date="2023-06" db="EMBL/GenBank/DDBJ databases">
        <title>Pelomonas sp. APW6 16S ribosomal RNA gene genome sequencing and assembly.</title>
        <authorList>
            <person name="Woo H."/>
        </authorList>
    </citation>
    <scope>NUCLEOTIDE SEQUENCE [LARGE SCALE GENOMIC DNA]</scope>
    <source>
        <strain evidence="3 4">APW6</strain>
    </source>
</reference>
<dbReference type="PANTHER" id="PTHR23028:SF53">
    <property type="entry name" value="ACYL_TRANSF_3 DOMAIN-CONTAINING PROTEIN"/>
    <property type="match status" value="1"/>
</dbReference>
<evidence type="ECO:0000256" key="1">
    <source>
        <dbReference type="SAM" id="Phobius"/>
    </source>
</evidence>
<dbReference type="GO" id="GO:0016746">
    <property type="term" value="F:acyltransferase activity"/>
    <property type="evidence" value="ECO:0007669"/>
    <property type="project" value="UniProtKB-KW"/>
</dbReference>
<dbReference type="EC" id="2.3.-.-" evidence="3"/>